<feature type="compositionally biased region" description="Polar residues" evidence="1">
    <location>
        <begin position="11"/>
        <end position="22"/>
    </location>
</feature>
<organism evidence="2 3">
    <name type="scientific">Thraustotheca clavata</name>
    <dbReference type="NCBI Taxonomy" id="74557"/>
    <lineage>
        <taxon>Eukaryota</taxon>
        <taxon>Sar</taxon>
        <taxon>Stramenopiles</taxon>
        <taxon>Oomycota</taxon>
        <taxon>Saprolegniomycetes</taxon>
        <taxon>Saprolegniales</taxon>
        <taxon>Achlyaceae</taxon>
        <taxon>Thraustotheca</taxon>
    </lineage>
</organism>
<feature type="region of interest" description="Disordered" evidence="1">
    <location>
        <begin position="203"/>
        <end position="243"/>
    </location>
</feature>
<reference evidence="2 3" key="1">
    <citation type="journal article" date="2014" name="Genome Biol. Evol.">
        <title>The secreted proteins of Achlya hypogyna and Thraustotheca clavata identify the ancestral oomycete secretome and reveal gene acquisitions by horizontal gene transfer.</title>
        <authorList>
            <person name="Misner I."/>
            <person name="Blouin N."/>
            <person name="Leonard G."/>
            <person name="Richards T.A."/>
            <person name="Lane C.E."/>
        </authorList>
    </citation>
    <scope>NUCLEOTIDE SEQUENCE [LARGE SCALE GENOMIC DNA]</scope>
    <source>
        <strain evidence="2 3">ATCC 34112</strain>
    </source>
</reference>
<keyword evidence="3" id="KW-1185">Reference proteome</keyword>
<feature type="region of interest" description="Disordered" evidence="1">
    <location>
        <begin position="168"/>
        <end position="189"/>
    </location>
</feature>
<feature type="compositionally biased region" description="Polar residues" evidence="1">
    <location>
        <begin position="30"/>
        <end position="41"/>
    </location>
</feature>
<feature type="region of interest" description="Disordered" evidence="1">
    <location>
        <begin position="352"/>
        <end position="389"/>
    </location>
</feature>
<evidence type="ECO:0000313" key="2">
    <source>
        <dbReference type="EMBL" id="OQR81690.1"/>
    </source>
</evidence>
<accession>A0A1V9Y7I3</accession>
<dbReference type="Proteomes" id="UP000243217">
    <property type="component" value="Unassembled WGS sequence"/>
</dbReference>
<sequence length="495" mass="54389">MYDYTKLLRSLNGNNTPTSSPGGTPKRVSNRSSFASDTPMQNKPIPLQRNGLKQGGGYASENYMPPQAQGYASPSMVQYENPYQVTSHARNVPPEYSVHNRPYTEAPPMRQIQFEDNSFPPPPPADDSGSFVSSSALPSWSPPPTRAKTIDSRPVSLYGQSTFYLQPAATGSDEDLSSIVGPPPGLTRRPSMTVPWQVAESVLHTPQQPTTRKQMEPTNLSQFSSQKPQQSPPRMPLHRSTSTAAAAAAAELNMTSLVRQKSNDQPPAGPPSLGRRGSFGNAAQMFKFRRRSKSRLDVARDIALMEMNEQERMNSIEENKLRSGSDDLGSLDDVQPYTPEMVDNDFMPMYNQRSGVPRLNIPPPPPPLDDSSDDEYPTSPSGLPMMSPNGAKLRKVAQLARSGTLSNEDKTRAKDEIIQNSLGLGALHLLDDELKPSKSPVRVGIARTKVSLEDRLAQAAQRVADCVAKGDMVEFNKAMTELDKLRHEANQMMQQ</sequence>
<name>A0A1V9Y7I3_9STRA</name>
<feature type="region of interest" description="Disordered" evidence="1">
    <location>
        <begin position="1"/>
        <end position="76"/>
    </location>
</feature>
<evidence type="ECO:0000313" key="3">
    <source>
        <dbReference type="Proteomes" id="UP000243217"/>
    </source>
</evidence>
<feature type="compositionally biased region" description="Polar residues" evidence="1">
    <location>
        <begin position="204"/>
        <end position="220"/>
    </location>
</feature>
<dbReference type="EMBL" id="JNBS01004928">
    <property type="protein sequence ID" value="OQR81690.1"/>
    <property type="molecule type" value="Genomic_DNA"/>
</dbReference>
<feature type="region of interest" description="Disordered" evidence="1">
    <location>
        <begin position="260"/>
        <end position="279"/>
    </location>
</feature>
<feature type="region of interest" description="Disordered" evidence="1">
    <location>
        <begin position="113"/>
        <end position="153"/>
    </location>
</feature>
<evidence type="ECO:0000256" key="1">
    <source>
        <dbReference type="SAM" id="MobiDB-lite"/>
    </source>
</evidence>
<proteinExistence type="predicted"/>
<dbReference type="OrthoDB" id="65368at2759"/>
<protein>
    <submittedName>
        <fullName evidence="2">Uncharacterized protein</fullName>
    </submittedName>
</protein>
<comment type="caution">
    <text evidence="2">The sequence shown here is derived from an EMBL/GenBank/DDBJ whole genome shotgun (WGS) entry which is preliminary data.</text>
</comment>
<feature type="compositionally biased region" description="Low complexity" evidence="1">
    <location>
        <begin position="130"/>
        <end position="139"/>
    </location>
</feature>
<gene>
    <name evidence="2" type="ORF">THRCLA_11506</name>
</gene>
<dbReference type="AlphaFoldDB" id="A0A1V9Y7I3"/>